<gene>
    <name evidence="8" type="ORF">DFH08DRAFT_922079</name>
</gene>
<name>A0AAD7AEK9_9AGAR</name>
<dbReference type="Pfam" id="PF01494">
    <property type="entry name" value="FAD_binding_3"/>
    <property type="match status" value="1"/>
</dbReference>
<reference evidence="8" key="1">
    <citation type="submission" date="2023-03" db="EMBL/GenBank/DDBJ databases">
        <title>Massive genome expansion in bonnet fungi (Mycena s.s.) driven by repeated elements and novel gene families across ecological guilds.</title>
        <authorList>
            <consortium name="Lawrence Berkeley National Laboratory"/>
            <person name="Harder C.B."/>
            <person name="Miyauchi S."/>
            <person name="Viragh M."/>
            <person name="Kuo A."/>
            <person name="Thoen E."/>
            <person name="Andreopoulos B."/>
            <person name="Lu D."/>
            <person name="Skrede I."/>
            <person name="Drula E."/>
            <person name="Henrissat B."/>
            <person name="Morin E."/>
            <person name="Kohler A."/>
            <person name="Barry K."/>
            <person name="LaButti K."/>
            <person name="Morin E."/>
            <person name="Salamov A."/>
            <person name="Lipzen A."/>
            <person name="Mereny Z."/>
            <person name="Hegedus B."/>
            <person name="Baldrian P."/>
            <person name="Stursova M."/>
            <person name="Weitz H."/>
            <person name="Taylor A."/>
            <person name="Grigoriev I.V."/>
            <person name="Nagy L.G."/>
            <person name="Martin F."/>
            <person name="Kauserud H."/>
        </authorList>
    </citation>
    <scope>NUCLEOTIDE SEQUENCE</scope>
    <source>
        <strain evidence="8">CBHHK002</strain>
    </source>
</reference>
<keyword evidence="9" id="KW-1185">Reference proteome</keyword>
<dbReference type="EMBL" id="JARIHO010000008">
    <property type="protein sequence ID" value="KAJ7356750.1"/>
    <property type="molecule type" value="Genomic_DNA"/>
</dbReference>
<comment type="similarity">
    <text evidence="1">Belongs to the paxM FAD-dependent monooxygenase family.</text>
</comment>
<keyword evidence="3" id="KW-0274">FAD</keyword>
<dbReference type="Proteomes" id="UP001218218">
    <property type="component" value="Unassembled WGS sequence"/>
</dbReference>
<dbReference type="InterPro" id="IPR036188">
    <property type="entry name" value="FAD/NAD-bd_sf"/>
</dbReference>
<keyword evidence="4" id="KW-0560">Oxidoreductase</keyword>
<sequence>MAANPIAPKIVGIIGSANAGPTFGLQLLSHPILASRFKSIIFDKSAALPSSSSDKGHGSILPSAGAAVALFSNGLFPLYNLNLRAPLDVASSEMSCLTLHKLTWNQELQTGARAIERQTLQRLLVSEYLQRGGEVQWGKNAVSFSRQDSGQIRVLFSDGTDAVVDLLVGADGGFSTVRKFILNERNPSTAEARWLPDFMGMSGFYGISTPTQALAETRADPQTKESTHAIWLDNGNLSVAPLPDGKVRWDLMISEKTPPDSTGPVEPSSAETSDSSEPWETAIMPGMYPRSSSVEVLRKHAEIYHPVVETFGKLLESAERIIRSPLRQRVWTEEEIQYENVALIGDAARLMLPSSGQGTGFAVEDATVLANTLLNHTSAGGAVSNIRAALEEYAVLRVPRSKKMALVASIAGRVGIGEQWYLRALRDWVRELRVKQGKESWPFNERLKFELARN</sequence>
<keyword evidence="5" id="KW-0503">Monooxygenase</keyword>
<evidence type="ECO:0000256" key="4">
    <source>
        <dbReference type="ARBA" id="ARBA00023002"/>
    </source>
</evidence>
<evidence type="ECO:0000313" key="9">
    <source>
        <dbReference type="Proteomes" id="UP001218218"/>
    </source>
</evidence>
<protein>
    <recommendedName>
        <fullName evidence="7">FAD-binding domain-containing protein</fullName>
    </recommendedName>
</protein>
<dbReference type="SUPFAM" id="SSF51905">
    <property type="entry name" value="FAD/NAD(P)-binding domain"/>
    <property type="match status" value="1"/>
</dbReference>
<evidence type="ECO:0000256" key="3">
    <source>
        <dbReference type="ARBA" id="ARBA00022827"/>
    </source>
</evidence>
<evidence type="ECO:0000313" key="8">
    <source>
        <dbReference type="EMBL" id="KAJ7356750.1"/>
    </source>
</evidence>
<keyword evidence="2" id="KW-0285">Flavoprotein</keyword>
<evidence type="ECO:0000259" key="7">
    <source>
        <dbReference type="Pfam" id="PF01494"/>
    </source>
</evidence>
<dbReference type="GO" id="GO:0071949">
    <property type="term" value="F:FAD binding"/>
    <property type="evidence" value="ECO:0007669"/>
    <property type="project" value="InterPro"/>
</dbReference>
<feature type="domain" description="FAD-binding" evidence="7">
    <location>
        <begin position="324"/>
        <end position="382"/>
    </location>
</feature>
<proteinExistence type="inferred from homology"/>
<dbReference type="AlphaFoldDB" id="A0AAD7AEK9"/>
<evidence type="ECO:0000256" key="5">
    <source>
        <dbReference type="ARBA" id="ARBA00023033"/>
    </source>
</evidence>
<evidence type="ECO:0000256" key="2">
    <source>
        <dbReference type="ARBA" id="ARBA00022630"/>
    </source>
</evidence>
<evidence type="ECO:0000256" key="1">
    <source>
        <dbReference type="ARBA" id="ARBA00007992"/>
    </source>
</evidence>
<feature type="compositionally biased region" description="Polar residues" evidence="6">
    <location>
        <begin position="269"/>
        <end position="278"/>
    </location>
</feature>
<evidence type="ECO:0000256" key="6">
    <source>
        <dbReference type="SAM" id="MobiDB-lite"/>
    </source>
</evidence>
<dbReference type="PANTHER" id="PTHR13789:SF309">
    <property type="entry name" value="PUTATIVE (AFU_ORTHOLOGUE AFUA_6G14510)-RELATED"/>
    <property type="match status" value="1"/>
</dbReference>
<dbReference type="GO" id="GO:0004497">
    <property type="term" value="F:monooxygenase activity"/>
    <property type="evidence" value="ECO:0007669"/>
    <property type="project" value="UniProtKB-KW"/>
</dbReference>
<dbReference type="PRINTS" id="PR00420">
    <property type="entry name" value="RNGMNOXGNASE"/>
</dbReference>
<dbReference type="Gene3D" id="3.50.50.60">
    <property type="entry name" value="FAD/NAD(P)-binding domain"/>
    <property type="match status" value="1"/>
</dbReference>
<feature type="region of interest" description="Disordered" evidence="6">
    <location>
        <begin position="254"/>
        <end position="280"/>
    </location>
</feature>
<dbReference type="InterPro" id="IPR050493">
    <property type="entry name" value="FAD-dep_Monooxygenase_BioMet"/>
</dbReference>
<dbReference type="InterPro" id="IPR002938">
    <property type="entry name" value="FAD-bd"/>
</dbReference>
<accession>A0AAD7AEK9</accession>
<dbReference type="PANTHER" id="PTHR13789">
    <property type="entry name" value="MONOOXYGENASE"/>
    <property type="match status" value="1"/>
</dbReference>
<organism evidence="8 9">
    <name type="scientific">Mycena albidolilacea</name>
    <dbReference type="NCBI Taxonomy" id="1033008"/>
    <lineage>
        <taxon>Eukaryota</taxon>
        <taxon>Fungi</taxon>
        <taxon>Dikarya</taxon>
        <taxon>Basidiomycota</taxon>
        <taxon>Agaricomycotina</taxon>
        <taxon>Agaricomycetes</taxon>
        <taxon>Agaricomycetidae</taxon>
        <taxon>Agaricales</taxon>
        <taxon>Marasmiineae</taxon>
        <taxon>Mycenaceae</taxon>
        <taxon>Mycena</taxon>
    </lineage>
</organism>
<comment type="caution">
    <text evidence="8">The sequence shown here is derived from an EMBL/GenBank/DDBJ whole genome shotgun (WGS) entry which is preliminary data.</text>
</comment>